<accession>A0A5J5NL56</accession>
<dbReference type="SUPFAM" id="SSF53474">
    <property type="entry name" value="alpha/beta-Hydrolases"/>
    <property type="match status" value="1"/>
</dbReference>
<dbReference type="InterPro" id="IPR029058">
    <property type="entry name" value="AB_hydrolase_fold"/>
</dbReference>
<reference evidence="2" key="1">
    <citation type="journal article" date="2020" name="Nat. Genet.">
        <title>Genomic diversifications of five Gossypium allopolyploid species and their impact on cotton improvement.</title>
        <authorList>
            <person name="Chen Z.J."/>
            <person name="Sreedasyam A."/>
            <person name="Ando A."/>
            <person name="Song Q."/>
            <person name="De Santiago L.M."/>
            <person name="Hulse-Kemp A.M."/>
            <person name="Ding M."/>
            <person name="Ye W."/>
            <person name="Kirkbride R.C."/>
            <person name="Jenkins J."/>
            <person name="Plott C."/>
            <person name="Lovell J."/>
            <person name="Lin Y.M."/>
            <person name="Vaughn R."/>
            <person name="Liu B."/>
            <person name="Simpson S."/>
            <person name="Scheffler B.E."/>
            <person name="Wen L."/>
            <person name="Saski C.A."/>
            <person name="Grover C.E."/>
            <person name="Hu G."/>
            <person name="Conover J.L."/>
            <person name="Carlson J.W."/>
            <person name="Shu S."/>
            <person name="Boston L.B."/>
            <person name="Williams M."/>
            <person name="Peterson D.G."/>
            <person name="McGee K."/>
            <person name="Jones D.C."/>
            <person name="Wendel J.F."/>
            <person name="Stelly D.M."/>
            <person name="Grimwood J."/>
            <person name="Schmutz J."/>
        </authorList>
    </citation>
    <scope>NUCLEOTIDE SEQUENCE [LARGE SCALE GENOMIC DNA]</scope>
    <source>
        <strain evidence="2">cv. 3-79</strain>
    </source>
</reference>
<evidence type="ECO:0008006" key="3">
    <source>
        <dbReference type="Google" id="ProtNLM"/>
    </source>
</evidence>
<sequence>MEGEDSLHQFSPEVLVQDSNVKPAVSLLPPVILFHGTADYSIPADSSQNFADTLRRIGGKAESILYYGKTHTDLFLQDPMRGGRDEMFEDVVAIIHGEDEAALAKDAVAPPRRRLVPEFMLKLAHDVSPF</sequence>
<gene>
    <name evidence="1" type="ORF">ES319_D13G076900v1</name>
</gene>
<dbReference type="Proteomes" id="UP000327439">
    <property type="component" value="Chromosome D13"/>
</dbReference>
<keyword evidence="2" id="KW-1185">Reference proteome</keyword>
<dbReference type="OrthoDB" id="6495301at2759"/>
<evidence type="ECO:0000313" key="1">
    <source>
        <dbReference type="EMBL" id="KAB1994110.1"/>
    </source>
</evidence>
<protein>
    <recommendedName>
        <fullName evidence="3">Peptidase S9 prolyl oligopeptidase catalytic domain-containing protein</fullName>
    </recommendedName>
</protein>
<evidence type="ECO:0000313" key="2">
    <source>
        <dbReference type="Proteomes" id="UP000327439"/>
    </source>
</evidence>
<proteinExistence type="predicted"/>
<dbReference type="Gene3D" id="3.40.50.1820">
    <property type="entry name" value="alpha/beta hydrolase"/>
    <property type="match status" value="1"/>
</dbReference>
<dbReference type="EMBL" id="CM018227">
    <property type="protein sequence ID" value="KAB1994110.1"/>
    <property type="molecule type" value="Genomic_DNA"/>
</dbReference>
<organism evidence="1 2">
    <name type="scientific">Gossypium barbadense</name>
    <name type="common">Sea Island cotton</name>
    <name type="synonym">Hibiscus barbadensis</name>
    <dbReference type="NCBI Taxonomy" id="3634"/>
    <lineage>
        <taxon>Eukaryota</taxon>
        <taxon>Viridiplantae</taxon>
        <taxon>Streptophyta</taxon>
        <taxon>Embryophyta</taxon>
        <taxon>Tracheophyta</taxon>
        <taxon>Spermatophyta</taxon>
        <taxon>Magnoliopsida</taxon>
        <taxon>eudicotyledons</taxon>
        <taxon>Gunneridae</taxon>
        <taxon>Pentapetalae</taxon>
        <taxon>rosids</taxon>
        <taxon>malvids</taxon>
        <taxon>Malvales</taxon>
        <taxon>Malvaceae</taxon>
        <taxon>Malvoideae</taxon>
        <taxon>Gossypium</taxon>
    </lineage>
</organism>
<dbReference type="AlphaFoldDB" id="A0A5J5NL56"/>
<name>A0A5J5NL56_GOSBA</name>